<gene>
    <name evidence="1" type="ORF">OSB_22290</name>
</gene>
<dbReference type="Proteomes" id="UP000067444">
    <property type="component" value="Chromosome"/>
</dbReference>
<keyword evidence="2" id="KW-1185">Reference proteome</keyword>
<dbReference type="AlphaFoldDB" id="A0A0K0Y7A7"/>
<sequence>MSKSIKSLCAMSLLALVAACGGNNNAGDVEEFVVVDPVPVTVEPVFTGKYN</sequence>
<evidence type="ECO:0000313" key="1">
    <source>
        <dbReference type="EMBL" id="AKS46766.1"/>
    </source>
</evidence>
<dbReference type="RefSeq" id="WP_169750366.1">
    <property type="nucleotide sequence ID" value="NZ_CP012160.1"/>
</dbReference>
<name>A0A0K0Y7A7_9RHOB</name>
<dbReference type="PROSITE" id="PS51257">
    <property type="entry name" value="PROKAR_LIPOPROTEIN"/>
    <property type="match status" value="1"/>
</dbReference>
<dbReference type="KEGG" id="otm:OSB_22290"/>
<proteinExistence type="predicted"/>
<protein>
    <submittedName>
        <fullName evidence="1">Uncharacterized protein</fullName>
    </submittedName>
</protein>
<reference evidence="1 2" key="1">
    <citation type="journal article" date="2015" name="Genome Announc.">
        <title>Closed Genome Sequence of Octadecabacter temperatus SB1, the First Mesophilic Species of the Genus Octadecabacter.</title>
        <authorList>
            <person name="Voget S."/>
            <person name="Billerbeck S."/>
            <person name="Simon M."/>
            <person name="Daniel R."/>
        </authorList>
    </citation>
    <scope>NUCLEOTIDE SEQUENCE [LARGE SCALE GENOMIC DNA]</scope>
    <source>
        <strain evidence="1 2">SB1</strain>
    </source>
</reference>
<dbReference type="STRING" id="1458307.OSB_22290"/>
<organism evidence="1 2">
    <name type="scientific">Octadecabacter temperatus</name>
    <dbReference type="NCBI Taxonomy" id="1458307"/>
    <lineage>
        <taxon>Bacteria</taxon>
        <taxon>Pseudomonadati</taxon>
        <taxon>Pseudomonadota</taxon>
        <taxon>Alphaproteobacteria</taxon>
        <taxon>Rhodobacterales</taxon>
        <taxon>Roseobacteraceae</taxon>
        <taxon>Octadecabacter</taxon>
    </lineage>
</organism>
<dbReference type="EMBL" id="CP012160">
    <property type="protein sequence ID" value="AKS46766.1"/>
    <property type="molecule type" value="Genomic_DNA"/>
</dbReference>
<evidence type="ECO:0000313" key="2">
    <source>
        <dbReference type="Proteomes" id="UP000067444"/>
    </source>
</evidence>
<accession>A0A0K0Y7A7</accession>